<dbReference type="Pfam" id="PF21500">
    <property type="entry name" value="HolB_lid"/>
    <property type="match status" value="1"/>
</dbReference>
<evidence type="ECO:0000259" key="8">
    <source>
        <dbReference type="Pfam" id="PF09115"/>
    </source>
</evidence>
<dbReference type="EMBL" id="CAADJA010000002">
    <property type="protein sequence ID" value="VFS50401.1"/>
    <property type="molecule type" value="Genomic_DNA"/>
</dbReference>
<dbReference type="InterPro" id="IPR015199">
    <property type="entry name" value="DNA_pol_III_delta_C"/>
</dbReference>
<feature type="domain" description="DNA polymerase III delta subunit C-terminal" evidence="8">
    <location>
        <begin position="208"/>
        <end position="319"/>
    </location>
</feature>
<dbReference type="PANTHER" id="PTHR11669:SF8">
    <property type="entry name" value="DNA POLYMERASE III SUBUNIT DELTA"/>
    <property type="match status" value="1"/>
</dbReference>
<dbReference type="GO" id="GO:0003887">
    <property type="term" value="F:DNA-directed DNA polymerase activity"/>
    <property type="evidence" value="ECO:0007669"/>
    <property type="project" value="UniProtKB-KW"/>
</dbReference>
<dbReference type="STRING" id="1111728.GCA_000427805_02989"/>
<keyword evidence="3 11" id="KW-0808">Transferase</keyword>
<dbReference type="InterPro" id="IPR008921">
    <property type="entry name" value="DNA_pol3_clamp-load_cplx_C"/>
</dbReference>
<dbReference type="GO" id="GO:0003677">
    <property type="term" value="F:DNA binding"/>
    <property type="evidence" value="ECO:0007669"/>
    <property type="project" value="InterPro"/>
</dbReference>
<dbReference type="SUPFAM" id="SSF48019">
    <property type="entry name" value="post-AAA+ oligomerization domain-like"/>
    <property type="match status" value="1"/>
</dbReference>
<evidence type="ECO:0000256" key="1">
    <source>
        <dbReference type="ARBA" id="ARBA00012417"/>
    </source>
</evidence>
<accession>A0A2C6DPY5</accession>
<dbReference type="InterPro" id="IPR027417">
    <property type="entry name" value="P-loop_NTPase"/>
</dbReference>
<evidence type="ECO:0000313" key="13">
    <source>
        <dbReference type="Proteomes" id="UP000373449"/>
    </source>
</evidence>
<sequence>MIWYPWLTPVYKQLVAQYTAERDHHALLVQSVPGCGDELLIQALGRWLMCQNRNGEKTCGVCHSCNLMKAGTHPDWLVITPEKGKSSLGVDQIRQLTETLYSHAQQGGLKVAWIPQSEQLSEAAANALLKTLEEPPKNTYFLLGCHDPSQLLATVRSRCFHWLLACPDEDFSVQWLERQNSGNPGSFRTALRLSNGAPVAAQQLLTSEVWGKRETVCQGLGVAFQQRDLLSLFPLLNHDNVEQRIHWAVSVLLDVVKYQQGATSFIVNQDCFSTIQNMAGLSSAVIFNQISQKWLSCRHDLFTVAGVNRELLLTNMLNQTDLLLA</sequence>
<evidence type="ECO:0000256" key="7">
    <source>
        <dbReference type="ARBA" id="ARBA00049244"/>
    </source>
</evidence>
<dbReference type="Proteomes" id="UP000373449">
    <property type="component" value="Unassembled WGS sequence"/>
</dbReference>
<name>A0A2C6DPY5_9GAMM</name>
<evidence type="ECO:0000256" key="4">
    <source>
        <dbReference type="ARBA" id="ARBA00022695"/>
    </source>
</evidence>
<dbReference type="Gene3D" id="1.20.272.10">
    <property type="match status" value="1"/>
</dbReference>
<dbReference type="Pfam" id="PF09115">
    <property type="entry name" value="DNApol3-delta_C"/>
    <property type="match status" value="1"/>
</dbReference>
<dbReference type="Proteomes" id="UP000224974">
    <property type="component" value="Unassembled WGS sequence"/>
</dbReference>
<organism evidence="10 12">
    <name type="scientific">Budvicia aquatica</name>
    <dbReference type="NCBI Taxonomy" id="82979"/>
    <lineage>
        <taxon>Bacteria</taxon>
        <taxon>Pseudomonadati</taxon>
        <taxon>Pseudomonadota</taxon>
        <taxon>Gammaproteobacteria</taxon>
        <taxon>Enterobacterales</taxon>
        <taxon>Budviciaceae</taxon>
        <taxon>Budvicia</taxon>
    </lineage>
</organism>
<evidence type="ECO:0000313" key="10">
    <source>
        <dbReference type="EMBL" id="PHI30753.1"/>
    </source>
</evidence>
<evidence type="ECO:0000256" key="5">
    <source>
        <dbReference type="ARBA" id="ARBA00022705"/>
    </source>
</evidence>
<dbReference type="RefSeq" id="WP_029095378.1">
    <property type="nucleotide sequence ID" value="NZ_CAADJA010000002.1"/>
</dbReference>
<proteinExistence type="predicted"/>
<evidence type="ECO:0000313" key="12">
    <source>
        <dbReference type="Proteomes" id="UP000224974"/>
    </source>
</evidence>
<dbReference type="Pfam" id="PF13177">
    <property type="entry name" value="DNA_pol3_delta2"/>
    <property type="match status" value="1"/>
</dbReference>
<evidence type="ECO:0000313" key="11">
    <source>
        <dbReference type="EMBL" id="VFS50401.1"/>
    </source>
</evidence>
<evidence type="ECO:0000256" key="2">
    <source>
        <dbReference type="ARBA" id="ARBA00014363"/>
    </source>
</evidence>
<dbReference type="SUPFAM" id="SSF52540">
    <property type="entry name" value="P-loop containing nucleoside triphosphate hydrolases"/>
    <property type="match status" value="1"/>
</dbReference>
<dbReference type="GO" id="GO:0006261">
    <property type="term" value="P:DNA-templated DNA replication"/>
    <property type="evidence" value="ECO:0007669"/>
    <property type="project" value="TreeGrafter"/>
</dbReference>
<dbReference type="Gene3D" id="1.10.8.10">
    <property type="entry name" value="DNA helicase RuvA subunit, C-terminal domain"/>
    <property type="match status" value="1"/>
</dbReference>
<dbReference type="InterPro" id="IPR050238">
    <property type="entry name" value="DNA_Rep/Repair_Clamp_Loader"/>
</dbReference>
<keyword evidence="6" id="KW-0239">DNA-directed DNA polymerase</keyword>
<evidence type="ECO:0000259" key="9">
    <source>
        <dbReference type="Pfam" id="PF21500"/>
    </source>
</evidence>
<reference evidence="10" key="2">
    <citation type="submission" date="2017-09" db="EMBL/GenBank/DDBJ databases">
        <title>FDA dAtabase for Regulatory Grade micrObial Sequences (FDA-ARGOS): Supporting development and validation of Infectious Disease Dx tests.</title>
        <authorList>
            <person name="Minogue T."/>
            <person name="Wolcott M."/>
            <person name="Wasieloski L."/>
            <person name="Aguilar W."/>
            <person name="Moore D."/>
            <person name="Tallon L.J."/>
            <person name="Sadzewicz L."/>
            <person name="Ott S."/>
            <person name="Zhao X."/>
            <person name="Nagaraj S."/>
            <person name="Vavikolanu K."/>
            <person name="Aluvathingal J."/>
            <person name="Nadendla S."/>
            <person name="Sichtig H."/>
        </authorList>
    </citation>
    <scope>NUCLEOTIDE SEQUENCE</scope>
    <source>
        <strain evidence="10">FDAARGOS_387</strain>
    </source>
</reference>
<reference evidence="12" key="1">
    <citation type="submission" date="2017-09" db="EMBL/GenBank/DDBJ databases">
        <title>FDA dAtabase for Regulatory Grade micrObial Sequences (FDA-ARGOS): Supporting development and validation of Infectious Disease Dx tests.</title>
        <authorList>
            <person name="Minogue T."/>
            <person name="Wolcott M."/>
            <person name="Wasieloski L."/>
            <person name="Aguilar W."/>
            <person name="Moore D."/>
            <person name="Tallon L."/>
            <person name="Sadzewicz L."/>
            <person name="Ott S."/>
            <person name="Zhao X."/>
            <person name="Nagaraj S."/>
            <person name="Vavikolanu K."/>
            <person name="Aluvathingal J."/>
            <person name="Nadendla S."/>
            <person name="Sichtig H."/>
        </authorList>
    </citation>
    <scope>NUCLEOTIDE SEQUENCE [LARGE SCALE GENOMIC DNA]</scope>
    <source>
        <strain evidence="12">FDAARGOS_387</strain>
    </source>
</reference>
<dbReference type="EC" id="2.7.7.7" evidence="1"/>
<keyword evidence="4 11" id="KW-0548">Nucleotidyltransferase</keyword>
<dbReference type="PANTHER" id="PTHR11669">
    <property type="entry name" value="REPLICATION FACTOR C / DNA POLYMERASE III GAMMA-TAU SUBUNIT"/>
    <property type="match status" value="1"/>
</dbReference>
<evidence type="ECO:0000256" key="6">
    <source>
        <dbReference type="ARBA" id="ARBA00022932"/>
    </source>
</evidence>
<dbReference type="InterPro" id="IPR048731">
    <property type="entry name" value="HolB_lid-gammaproteobact"/>
</dbReference>
<dbReference type="GO" id="GO:0008408">
    <property type="term" value="F:3'-5' exonuclease activity"/>
    <property type="evidence" value="ECO:0007669"/>
    <property type="project" value="InterPro"/>
</dbReference>
<keyword evidence="5" id="KW-0235">DNA replication</keyword>
<dbReference type="AlphaFoldDB" id="A0A2C6DPY5"/>
<dbReference type="OrthoDB" id="9811073at2"/>
<protein>
    <recommendedName>
        <fullName evidence="2">DNA polymerase III subunit delta'</fullName>
        <ecNumber evidence="1">2.7.7.7</ecNumber>
    </recommendedName>
</protein>
<reference evidence="11 13" key="3">
    <citation type="submission" date="2019-03" db="EMBL/GenBank/DDBJ databases">
        <authorList>
            <consortium name="Pathogen Informatics"/>
        </authorList>
    </citation>
    <scope>NUCLEOTIDE SEQUENCE [LARGE SCALE GENOMIC DNA]</scope>
    <source>
        <strain evidence="11 13">NCTC12282</strain>
    </source>
</reference>
<gene>
    <name evidence="10" type="primary">holB</name>
    <name evidence="10" type="ORF">CRN84_16120</name>
    <name evidence="11" type="ORF">NCTC12282_04489</name>
</gene>
<dbReference type="EMBL" id="PDDX01000001">
    <property type="protein sequence ID" value="PHI30753.1"/>
    <property type="molecule type" value="Genomic_DNA"/>
</dbReference>
<evidence type="ECO:0000256" key="3">
    <source>
        <dbReference type="ARBA" id="ARBA00022679"/>
    </source>
</evidence>
<dbReference type="NCBIfam" id="TIGR00678">
    <property type="entry name" value="holB"/>
    <property type="match status" value="1"/>
</dbReference>
<feature type="domain" description="DNA polymerase III subunit delta' AAA+ ATPase lid" evidence="9">
    <location>
        <begin position="167"/>
        <end position="205"/>
    </location>
</feature>
<dbReference type="InterPro" id="IPR004622">
    <property type="entry name" value="DNA_pol_HolB"/>
</dbReference>
<keyword evidence="12" id="KW-1185">Reference proteome</keyword>
<dbReference type="Gene3D" id="3.40.50.300">
    <property type="entry name" value="P-loop containing nucleotide triphosphate hydrolases"/>
    <property type="match status" value="1"/>
</dbReference>
<dbReference type="GO" id="GO:0009360">
    <property type="term" value="C:DNA polymerase III complex"/>
    <property type="evidence" value="ECO:0007669"/>
    <property type="project" value="InterPro"/>
</dbReference>
<comment type="catalytic activity">
    <reaction evidence="7">
        <text>DNA(n) + a 2'-deoxyribonucleoside 5'-triphosphate = DNA(n+1) + diphosphate</text>
        <dbReference type="Rhea" id="RHEA:22508"/>
        <dbReference type="Rhea" id="RHEA-COMP:17339"/>
        <dbReference type="Rhea" id="RHEA-COMP:17340"/>
        <dbReference type="ChEBI" id="CHEBI:33019"/>
        <dbReference type="ChEBI" id="CHEBI:61560"/>
        <dbReference type="ChEBI" id="CHEBI:173112"/>
        <dbReference type="EC" id="2.7.7.7"/>
    </reaction>
</comment>